<name>A0A518CPN2_9PLAN</name>
<gene>
    <name evidence="1" type="ORF">Pla110_29160</name>
</gene>
<dbReference type="Pfam" id="PF25209">
    <property type="entry name" value="Phage_capsid_4"/>
    <property type="match status" value="1"/>
</dbReference>
<reference evidence="1 2" key="1">
    <citation type="submission" date="2019-02" db="EMBL/GenBank/DDBJ databases">
        <title>Deep-cultivation of Planctomycetes and their phenomic and genomic characterization uncovers novel biology.</title>
        <authorList>
            <person name="Wiegand S."/>
            <person name="Jogler M."/>
            <person name="Boedeker C."/>
            <person name="Pinto D."/>
            <person name="Vollmers J."/>
            <person name="Rivas-Marin E."/>
            <person name="Kohn T."/>
            <person name="Peeters S.H."/>
            <person name="Heuer A."/>
            <person name="Rast P."/>
            <person name="Oberbeckmann S."/>
            <person name="Bunk B."/>
            <person name="Jeske O."/>
            <person name="Meyerdierks A."/>
            <person name="Storesund J.E."/>
            <person name="Kallscheuer N."/>
            <person name="Luecker S."/>
            <person name="Lage O.M."/>
            <person name="Pohl T."/>
            <person name="Merkel B.J."/>
            <person name="Hornburger P."/>
            <person name="Mueller R.-W."/>
            <person name="Bruemmer F."/>
            <person name="Labrenz M."/>
            <person name="Spormann A.M."/>
            <person name="Op den Camp H."/>
            <person name="Overmann J."/>
            <person name="Amann R."/>
            <person name="Jetten M.S.M."/>
            <person name="Mascher T."/>
            <person name="Medema M.H."/>
            <person name="Devos D.P."/>
            <person name="Kaster A.-K."/>
            <person name="Ovreas L."/>
            <person name="Rohde M."/>
            <person name="Galperin M.Y."/>
            <person name="Jogler C."/>
        </authorList>
    </citation>
    <scope>NUCLEOTIDE SEQUENCE [LARGE SCALE GENOMIC DNA]</scope>
    <source>
        <strain evidence="1 2">Pla110</strain>
    </source>
</reference>
<evidence type="ECO:0000313" key="2">
    <source>
        <dbReference type="Proteomes" id="UP000317178"/>
    </source>
</evidence>
<accession>A0A518CPN2</accession>
<protein>
    <submittedName>
        <fullName evidence="1">Mu-like prophage major head subunit gpT</fullName>
    </submittedName>
</protein>
<evidence type="ECO:0000313" key="1">
    <source>
        <dbReference type="EMBL" id="QDU81178.1"/>
    </source>
</evidence>
<keyword evidence="2" id="KW-1185">Reference proteome</keyword>
<dbReference type="KEGG" id="plon:Pla110_29160"/>
<dbReference type="RefSeq" id="WP_197440206.1">
    <property type="nucleotide sequence ID" value="NZ_CP036281.1"/>
</dbReference>
<dbReference type="AlphaFoldDB" id="A0A518CPN2"/>
<dbReference type="Proteomes" id="UP000317178">
    <property type="component" value="Chromosome"/>
</dbReference>
<proteinExistence type="predicted"/>
<sequence>MVTMPEQQMMITAATETVLEAKQNGDVKIDLLAYTGGFLRVAGWETPVIIDLNGLTISDQIPFLVDHENTLSSTVGYGHAIVRDFQVWATGILSSASAKASEVIGLHKSGVQFQCSVGTVVQEIERVPVNQTIYVNGKAIKADHPFMVARKSKLNEISIVTIGADPETLVRIAANFHSGEIYMSGKSTTTESGDTTNQTQEKNVTAPVTTLNASGNNITEADERTVENERARIAGVIEACNGEYPKIQAKAIGEGWDVQKTELEVLRAGRPTAPAGVGGGSSNHTTQGQILEAALCFSCGLTEEQAGQHYDERTIEAALSSKYQNVGLHDVLISVLNAAGRHNPSGNRITVDTIKAAFSANQSLQANFSTVSLPGIVSNVANKSMLSAYNAVNTTWQHFCRVESNSDFKQHTRYRLTGKGEFSQIAPSGELKHVSLQEQEYTSKLETSGAIISITREMMINDDLSALSQLPAIMGRMAAIKLEKEVYTLLLSNPSNFFAAGNNNYFDGADSVLSIDSLTEADQYFTDQVDENGDPILINPEILLVPSTLKTTARQIVRDTTVEINPTANTPTPSGNPHAGAYKAVATPWLNSQNLSGASASAWYLLTNGNDVAVMEVAFLGGRKSPFIETADTSFDTLGMQMRSYFDFGVAMGDPRGGVKSKGAAA</sequence>
<organism evidence="1 2">
    <name type="scientific">Polystyrenella longa</name>
    <dbReference type="NCBI Taxonomy" id="2528007"/>
    <lineage>
        <taxon>Bacteria</taxon>
        <taxon>Pseudomonadati</taxon>
        <taxon>Planctomycetota</taxon>
        <taxon>Planctomycetia</taxon>
        <taxon>Planctomycetales</taxon>
        <taxon>Planctomycetaceae</taxon>
        <taxon>Polystyrenella</taxon>
    </lineage>
</organism>
<dbReference type="EMBL" id="CP036281">
    <property type="protein sequence ID" value="QDU81178.1"/>
    <property type="molecule type" value="Genomic_DNA"/>
</dbReference>